<dbReference type="GO" id="GO:0006355">
    <property type="term" value="P:regulation of DNA-templated transcription"/>
    <property type="evidence" value="ECO:0007669"/>
    <property type="project" value="InterPro"/>
</dbReference>
<dbReference type="Proteomes" id="UP000601768">
    <property type="component" value="Unassembled WGS sequence"/>
</dbReference>
<dbReference type="InterPro" id="IPR010518">
    <property type="entry name" value="FleQ"/>
</dbReference>
<feature type="domain" description="Sigma-54 factor interaction" evidence="6">
    <location>
        <begin position="129"/>
        <end position="357"/>
    </location>
</feature>
<keyword evidence="1" id="KW-0547">Nucleotide-binding</keyword>
<dbReference type="InterPro" id="IPR002078">
    <property type="entry name" value="Sigma_54_int"/>
</dbReference>
<dbReference type="PRINTS" id="PR01590">
    <property type="entry name" value="HTHFIS"/>
</dbReference>
<dbReference type="PROSITE" id="PS00688">
    <property type="entry name" value="SIGMA54_INTERACT_3"/>
    <property type="match status" value="1"/>
</dbReference>
<dbReference type="Pfam" id="PF25601">
    <property type="entry name" value="AAA_lid_14"/>
    <property type="match status" value="1"/>
</dbReference>
<dbReference type="EMBL" id="JACNEP010000002">
    <property type="protein sequence ID" value="MBC3765004.1"/>
    <property type="molecule type" value="Genomic_DNA"/>
</dbReference>
<dbReference type="SUPFAM" id="SSF52540">
    <property type="entry name" value="P-loop containing nucleoside triphosphate hydrolases"/>
    <property type="match status" value="1"/>
</dbReference>
<reference evidence="7" key="1">
    <citation type="journal article" date="2018" name="Int. J. Syst. Evol. Microbiol.">
        <title>Neptunicella marina gen. nov., sp. nov., isolated from surface seawater.</title>
        <authorList>
            <person name="Liu X."/>
            <person name="Lai Q."/>
            <person name="Du Y."/>
            <person name="Zhang X."/>
            <person name="Liu Z."/>
            <person name="Sun F."/>
            <person name="Shao Z."/>
        </authorList>
    </citation>
    <scope>NUCLEOTIDE SEQUENCE</scope>
    <source>
        <strain evidence="7">S27-2</strain>
    </source>
</reference>
<reference evidence="7" key="2">
    <citation type="submission" date="2020-08" db="EMBL/GenBank/DDBJ databases">
        <authorList>
            <person name="Lai Q."/>
        </authorList>
    </citation>
    <scope>NUCLEOTIDE SEQUENCE</scope>
    <source>
        <strain evidence="7">S27-2</strain>
    </source>
</reference>
<evidence type="ECO:0000259" key="6">
    <source>
        <dbReference type="PROSITE" id="PS50045"/>
    </source>
</evidence>
<dbReference type="Pfam" id="PF00158">
    <property type="entry name" value="Sigma54_activat"/>
    <property type="match status" value="1"/>
</dbReference>
<evidence type="ECO:0000256" key="1">
    <source>
        <dbReference type="ARBA" id="ARBA00022741"/>
    </source>
</evidence>
<dbReference type="RefSeq" id="WP_186505465.1">
    <property type="nucleotide sequence ID" value="NZ_JACNEP010000002.1"/>
</dbReference>
<keyword evidence="5" id="KW-0804">Transcription</keyword>
<dbReference type="AlphaFoldDB" id="A0A8J6IRB7"/>
<dbReference type="Gene3D" id="1.10.8.60">
    <property type="match status" value="1"/>
</dbReference>
<evidence type="ECO:0000256" key="5">
    <source>
        <dbReference type="ARBA" id="ARBA00023163"/>
    </source>
</evidence>
<dbReference type="SUPFAM" id="SSF46689">
    <property type="entry name" value="Homeodomain-like"/>
    <property type="match status" value="1"/>
</dbReference>
<dbReference type="CDD" id="cd00009">
    <property type="entry name" value="AAA"/>
    <property type="match status" value="1"/>
</dbReference>
<keyword evidence="4" id="KW-0238">DNA-binding</keyword>
<comment type="caution">
    <text evidence="7">The sequence shown here is derived from an EMBL/GenBank/DDBJ whole genome shotgun (WGS) entry which is preliminary data.</text>
</comment>
<protein>
    <submittedName>
        <fullName evidence="7">Sigma-54-dependent Fis family transcriptional regulator</fullName>
    </submittedName>
</protein>
<dbReference type="Gene3D" id="3.40.50.300">
    <property type="entry name" value="P-loop containing nucleotide triphosphate hydrolases"/>
    <property type="match status" value="1"/>
</dbReference>
<dbReference type="PROSITE" id="PS50045">
    <property type="entry name" value="SIGMA54_INTERACT_4"/>
    <property type="match status" value="1"/>
</dbReference>
<evidence type="ECO:0000256" key="4">
    <source>
        <dbReference type="ARBA" id="ARBA00023125"/>
    </source>
</evidence>
<dbReference type="PANTHER" id="PTHR32071">
    <property type="entry name" value="TRANSCRIPTIONAL REGULATORY PROTEIN"/>
    <property type="match status" value="1"/>
</dbReference>
<dbReference type="SMART" id="SM00382">
    <property type="entry name" value="AAA"/>
    <property type="match status" value="1"/>
</dbReference>
<dbReference type="InterPro" id="IPR002197">
    <property type="entry name" value="HTH_Fis"/>
</dbReference>
<dbReference type="PANTHER" id="PTHR32071:SF117">
    <property type="entry name" value="PTS-DEPENDENT DIHYDROXYACETONE KINASE OPERON REGULATORY PROTEIN-RELATED"/>
    <property type="match status" value="1"/>
</dbReference>
<gene>
    <name evidence="7" type="ORF">H8B19_03885</name>
</gene>
<dbReference type="GO" id="GO:0005524">
    <property type="term" value="F:ATP binding"/>
    <property type="evidence" value="ECO:0007669"/>
    <property type="project" value="UniProtKB-KW"/>
</dbReference>
<name>A0A8J6IRB7_9ALTE</name>
<dbReference type="InterPro" id="IPR025943">
    <property type="entry name" value="Sigma_54_int_dom_ATP-bd_2"/>
</dbReference>
<dbReference type="PROSITE" id="PS00675">
    <property type="entry name" value="SIGMA54_INTERACT_1"/>
    <property type="match status" value="1"/>
</dbReference>
<dbReference type="FunFam" id="3.40.50.300:FF:000006">
    <property type="entry name" value="DNA-binding transcriptional regulator NtrC"/>
    <property type="match status" value="1"/>
</dbReference>
<dbReference type="Pfam" id="PF06490">
    <property type="entry name" value="FleQ"/>
    <property type="match status" value="1"/>
</dbReference>
<dbReference type="GO" id="GO:0043565">
    <property type="term" value="F:sequence-specific DNA binding"/>
    <property type="evidence" value="ECO:0007669"/>
    <property type="project" value="InterPro"/>
</dbReference>
<dbReference type="InterPro" id="IPR025662">
    <property type="entry name" value="Sigma_54_int_dom_ATP-bd_1"/>
</dbReference>
<dbReference type="InterPro" id="IPR003593">
    <property type="entry name" value="AAA+_ATPase"/>
</dbReference>
<accession>A0A8J6IRB7</accession>
<dbReference type="InterPro" id="IPR009057">
    <property type="entry name" value="Homeodomain-like_sf"/>
</dbReference>
<evidence type="ECO:0000256" key="3">
    <source>
        <dbReference type="ARBA" id="ARBA00023015"/>
    </source>
</evidence>
<dbReference type="Gene3D" id="3.40.50.2300">
    <property type="match status" value="1"/>
</dbReference>
<dbReference type="Gene3D" id="1.10.10.60">
    <property type="entry name" value="Homeodomain-like"/>
    <property type="match status" value="1"/>
</dbReference>
<dbReference type="InterPro" id="IPR058031">
    <property type="entry name" value="AAA_lid_NorR"/>
</dbReference>
<dbReference type="InterPro" id="IPR027417">
    <property type="entry name" value="P-loop_NTPase"/>
</dbReference>
<organism evidence="7 8">
    <name type="scientific">Neptunicella marina</name>
    <dbReference type="NCBI Taxonomy" id="2125989"/>
    <lineage>
        <taxon>Bacteria</taxon>
        <taxon>Pseudomonadati</taxon>
        <taxon>Pseudomonadota</taxon>
        <taxon>Gammaproteobacteria</taxon>
        <taxon>Alteromonadales</taxon>
        <taxon>Alteromonadaceae</taxon>
        <taxon>Neptunicella</taxon>
    </lineage>
</organism>
<evidence type="ECO:0000256" key="2">
    <source>
        <dbReference type="ARBA" id="ARBA00022840"/>
    </source>
</evidence>
<dbReference type="Pfam" id="PF02954">
    <property type="entry name" value="HTH_8"/>
    <property type="match status" value="1"/>
</dbReference>
<evidence type="ECO:0000313" key="7">
    <source>
        <dbReference type="EMBL" id="MBC3765004.1"/>
    </source>
</evidence>
<dbReference type="SUPFAM" id="SSF52172">
    <property type="entry name" value="CheY-like"/>
    <property type="match status" value="1"/>
</dbReference>
<dbReference type="InterPro" id="IPR025944">
    <property type="entry name" value="Sigma_54_int_dom_CS"/>
</dbReference>
<proteinExistence type="predicted"/>
<sequence length="487" mass="54705">MNDILVISTKENLQQSLNTVLTFMGESCTATDFSNAAQILSSQVNFKAVIVDAAEAEHALTVINQFALYPFITLSSSIDITPANVVGELCLPATYPELTKMLHRCQEYITQRPTQGTPVVNKTKLFRSLIGKSAEIQQVRQMIEKVAPTEANVLILGESGTGKEVVARNLHYLSVRKDGPFIPVNCGAIPAELLESELFGHEKGAFTGAVSARKGRFELAEGGTLFLDEIGDMPLQMQVKMLRVLQERTFERVGGAKSVQCNVRVIAATHRDLETMVEQEKFREDLFYRLNVFPIETPALRERKDDIPLLLQELISRVEKESGIGIKFTQNAMLSLMEHNWPGNVRELSNLVERLTIMYPEQIIDVLQLPRKYRHLDVDAYQPDYPEELLEREAINALFGGDDDIELSDEAVNGEEHQINGLLASDGQLPPEGVNLKEYISELEIAMIKQALEQQDWVVARSAELLGMRRTTLVEKMRKYDLTRDDS</sequence>
<keyword evidence="3" id="KW-0805">Transcription regulation</keyword>
<dbReference type="PROSITE" id="PS00676">
    <property type="entry name" value="SIGMA54_INTERACT_2"/>
    <property type="match status" value="1"/>
</dbReference>
<dbReference type="InterPro" id="IPR011006">
    <property type="entry name" value="CheY-like_superfamily"/>
</dbReference>
<evidence type="ECO:0000313" key="8">
    <source>
        <dbReference type="Proteomes" id="UP000601768"/>
    </source>
</evidence>
<keyword evidence="8" id="KW-1185">Reference proteome</keyword>
<keyword evidence="2" id="KW-0067">ATP-binding</keyword>